<name>A0ACC3MI76_9PEZI</name>
<protein>
    <submittedName>
        <fullName evidence="1">Uncharacterized protein</fullName>
    </submittedName>
</protein>
<evidence type="ECO:0000313" key="2">
    <source>
        <dbReference type="Proteomes" id="UP001281147"/>
    </source>
</evidence>
<accession>A0ACC3MI76</accession>
<gene>
    <name evidence="1" type="ORF">LTR37_018048</name>
</gene>
<organism evidence="1 2">
    <name type="scientific">Vermiconidia calcicola</name>
    <dbReference type="NCBI Taxonomy" id="1690605"/>
    <lineage>
        <taxon>Eukaryota</taxon>
        <taxon>Fungi</taxon>
        <taxon>Dikarya</taxon>
        <taxon>Ascomycota</taxon>
        <taxon>Pezizomycotina</taxon>
        <taxon>Dothideomycetes</taxon>
        <taxon>Dothideomycetidae</taxon>
        <taxon>Mycosphaerellales</taxon>
        <taxon>Extremaceae</taxon>
        <taxon>Vermiconidia</taxon>
    </lineage>
</organism>
<reference evidence="1" key="1">
    <citation type="submission" date="2023-07" db="EMBL/GenBank/DDBJ databases">
        <title>Black Yeasts Isolated from many extreme environments.</title>
        <authorList>
            <person name="Coleine C."/>
            <person name="Stajich J.E."/>
            <person name="Selbmann L."/>
        </authorList>
    </citation>
    <scope>NUCLEOTIDE SEQUENCE</scope>
    <source>
        <strain evidence="1">CCFEE 5714</strain>
    </source>
</reference>
<evidence type="ECO:0000313" key="1">
    <source>
        <dbReference type="EMBL" id="KAK3696312.1"/>
    </source>
</evidence>
<dbReference type="EMBL" id="JAUTXU010000244">
    <property type="protein sequence ID" value="KAK3696312.1"/>
    <property type="molecule type" value="Genomic_DNA"/>
</dbReference>
<keyword evidence="2" id="KW-1185">Reference proteome</keyword>
<dbReference type="Proteomes" id="UP001281147">
    <property type="component" value="Unassembled WGS sequence"/>
</dbReference>
<proteinExistence type="predicted"/>
<sequence length="259" mass="29721">MTHRQRADNYAAELQRVNKSNVELETMIADCKDVFDSENSAAVESYATYFQNKFGKKLSWHIRRDPKPSQTEITDTGGPNDLTHVGSEVSGSEDEAADEQQVEHQLEEENDEKDLKVQLEQREVYMSYLREEKAEHDTVVEGLEKQRDKAREELEACNRSIEMGRAEHERHMKKRAATIQEVLSTKNQRIKALEAEPAKLRKMLSEKANDELLAADKGPDSVAKLQKNLGYEKKRRLEVETMLGEDAKRSKCCEPKLDL</sequence>
<comment type="caution">
    <text evidence="1">The sequence shown here is derived from an EMBL/GenBank/DDBJ whole genome shotgun (WGS) entry which is preliminary data.</text>
</comment>